<reference evidence="1" key="1">
    <citation type="submission" date="2022-11" db="EMBL/GenBank/DDBJ databases">
        <title>Genome Sequence of Boeremia exigua.</title>
        <authorList>
            <person name="Buettner E."/>
        </authorList>
    </citation>
    <scope>NUCLEOTIDE SEQUENCE</scope>
    <source>
        <strain evidence="1">CU02</strain>
    </source>
</reference>
<gene>
    <name evidence="1" type="ORF">OPT61_g72</name>
</gene>
<dbReference type="Proteomes" id="UP001153331">
    <property type="component" value="Unassembled WGS sequence"/>
</dbReference>
<evidence type="ECO:0000313" key="1">
    <source>
        <dbReference type="EMBL" id="KAJ8119082.1"/>
    </source>
</evidence>
<protein>
    <submittedName>
        <fullName evidence="1">Uncharacterized protein</fullName>
    </submittedName>
</protein>
<keyword evidence="2" id="KW-1185">Reference proteome</keyword>
<sequence length="334" mass="35989">MAASSNRTIAPKRNMSAHAQMLSTRQSDSSPIFPTPVKYESPLQSPIHLEMPASNGRSSPYVNVVGATQHFRSIPSQCSESDGGVIITPFTRSPRLKLHLTPRQTNGATSMNGREPASSFTTPSDNYSSPSGSPSSGLKLKLRGIQAALRSSSGSDNGASPQSASSSSRKRTSVEASFEEEDDTDSEIDIMPPSRMIVKVAMEKSSAHTAARRQIKKVKNSHRDSDSDYHGDSDFDAGDEGSSPANNLVLSSNVLKRSERMLDPNNPEHAALIAATPKAGSEYYDSDAEDLPGNAKDTSKPHLFRNVSWGAFATDYSDPHAFTTEPELWVFPTS</sequence>
<accession>A0ACC2IVH6</accession>
<proteinExistence type="predicted"/>
<name>A0ACC2IVH6_9PLEO</name>
<organism evidence="1 2">
    <name type="scientific">Boeremia exigua</name>
    <dbReference type="NCBI Taxonomy" id="749465"/>
    <lineage>
        <taxon>Eukaryota</taxon>
        <taxon>Fungi</taxon>
        <taxon>Dikarya</taxon>
        <taxon>Ascomycota</taxon>
        <taxon>Pezizomycotina</taxon>
        <taxon>Dothideomycetes</taxon>
        <taxon>Pleosporomycetidae</taxon>
        <taxon>Pleosporales</taxon>
        <taxon>Pleosporineae</taxon>
        <taxon>Didymellaceae</taxon>
        <taxon>Boeremia</taxon>
    </lineage>
</organism>
<evidence type="ECO:0000313" key="2">
    <source>
        <dbReference type="Proteomes" id="UP001153331"/>
    </source>
</evidence>
<comment type="caution">
    <text evidence="1">The sequence shown here is derived from an EMBL/GenBank/DDBJ whole genome shotgun (WGS) entry which is preliminary data.</text>
</comment>
<dbReference type="EMBL" id="JAPHNI010000002">
    <property type="protein sequence ID" value="KAJ8119082.1"/>
    <property type="molecule type" value="Genomic_DNA"/>
</dbReference>